<evidence type="ECO:0000313" key="2">
    <source>
        <dbReference type="Proteomes" id="UP000314223"/>
    </source>
</evidence>
<reference evidence="1 2" key="1">
    <citation type="submission" date="2019-06" db="EMBL/GenBank/DDBJ databases">
        <authorList>
            <person name="Mardanova A.M."/>
            <person name="Pudova D.S."/>
            <person name="Shagimardanova E.I."/>
            <person name="Gogoleva N.E."/>
            <person name="Lutfullin M.T."/>
            <person name="Hadieva G.F."/>
            <person name="Sharipova M.R."/>
        </authorList>
    </citation>
    <scope>NUCLEOTIDE SEQUENCE [LARGE SCALE GENOMIC DNA]</scope>
    <source>
        <strain evidence="1 2">MG-1</strain>
    </source>
</reference>
<proteinExistence type="predicted"/>
<evidence type="ECO:0000313" key="1">
    <source>
        <dbReference type="EMBL" id="TNM55931.1"/>
    </source>
</evidence>
<dbReference type="RefSeq" id="WP_139468070.1">
    <property type="nucleotide sequence ID" value="NZ_VDMQ01000003.1"/>
</dbReference>
<dbReference type="Proteomes" id="UP000314223">
    <property type="component" value="Unassembled WGS sequence"/>
</dbReference>
<sequence length="102" mass="11501">MDSDIMKLIIGLGGIALSGGVGKLVYDWIHGRVMKEESAVTQWQGIARSRLDEIHKMKVRLAWFETHYALLWLAYSRLPPPDKEAFPFAPPPPPNEADNDKT</sequence>
<protein>
    <submittedName>
        <fullName evidence="1">Uncharacterized protein</fullName>
    </submittedName>
</protein>
<name>A0A5C4X316_9MICO</name>
<dbReference type="EMBL" id="VDMQ01000003">
    <property type="protein sequence ID" value="TNM55931.1"/>
    <property type="molecule type" value="Genomic_DNA"/>
</dbReference>
<comment type="caution">
    <text evidence="1">The sequence shown here is derived from an EMBL/GenBank/DDBJ whole genome shotgun (WGS) entry which is preliminary data.</text>
</comment>
<gene>
    <name evidence="1" type="ORF">FHQ09_06760</name>
</gene>
<accession>A0A5C4X316</accession>
<dbReference type="AlphaFoldDB" id="A0A5C4X316"/>
<organism evidence="1 2">
    <name type="scientific">Brevibacterium sediminis</name>
    <dbReference type="NCBI Taxonomy" id="1857024"/>
    <lineage>
        <taxon>Bacteria</taxon>
        <taxon>Bacillati</taxon>
        <taxon>Actinomycetota</taxon>
        <taxon>Actinomycetes</taxon>
        <taxon>Micrococcales</taxon>
        <taxon>Brevibacteriaceae</taxon>
        <taxon>Brevibacterium</taxon>
    </lineage>
</organism>